<reference evidence="3 4" key="1">
    <citation type="submission" date="2014-09" db="EMBL/GenBank/DDBJ databases">
        <title>Using Illumina technology Improving SMRT sequencing Genome Assembly by RASTools.</title>
        <authorList>
            <person name="Zhou Y."/>
            <person name="Ma T."/>
            <person name="Liu T."/>
        </authorList>
    </citation>
    <scope>NUCLEOTIDE SEQUENCE [LARGE SCALE GENOMIC DNA]</scope>
    <source>
        <strain evidence="3 4">ATCC 55669</strain>
    </source>
</reference>
<comment type="catalytic activity">
    <reaction evidence="2">
        <text>a 3'-end 2',3'-cyclophospho-ribonucleotide-RNA + H2O = a 3'-end 2'-phospho-ribonucleotide-RNA + H(+)</text>
        <dbReference type="Rhea" id="RHEA:11828"/>
        <dbReference type="Rhea" id="RHEA-COMP:10464"/>
        <dbReference type="Rhea" id="RHEA-COMP:17353"/>
        <dbReference type="ChEBI" id="CHEBI:15377"/>
        <dbReference type="ChEBI" id="CHEBI:15378"/>
        <dbReference type="ChEBI" id="CHEBI:83064"/>
        <dbReference type="ChEBI" id="CHEBI:173113"/>
        <dbReference type="EC" id="3.1.4.58"/>
    </reaction>
</comment>
<protein>
    <recommendedName>
        <fullName evidence="2">RNA 2',3'-cyclic phosphodiesterase</fullName>
        <shortName evidence="2">RNA 2',3'-CPDase</shortName>
        <ecNumber evidence="2">3.1.4.58</ecNumber>
    </recommendedName>
</protein>
<proteinExistence type="inferred from homology"/>
<dbReference type="GO" id="GO:0008664">
    <property type="term" value="F:RNA 2',3'-cyclic 3'-phosphodiesterase activity"/>
    <property type="evidence" value="ECO:0007669"/>
    <property type="project" value="UniProtKB-EC"/>
</dbReference>
<dbReference type="GO" id="GO:0004113">
    <property type="term" value="F:2',3'-cyclic-nucleotide 3'-phosphodiesterase activity"/>
    <property type="evidence" value="ECO:0007669"/>
    <property type="project" value="InterPro"/>
</dbReference>
<name>A0A097EEZ5_9SPHN</name>
<comment type="similarity">
    <text evidence="2">Belongs to the 2H phosphoesterase superfamily. ThpR family.</text>
</comment>
<dbReference type="STRING" id="1549858.MC45_06800"/>
<dbReference type="eggNOG" id="COG1514">
    <property type="taxonomic scope" value="Bacteria"/>
</dbReference>
<sequence>MRLFVALRPPPAIRESLLAATGGVPHARWQDDAQLHCTLRFIGDVDRPQAEDVAAALAGLYAPAPRVRIAGVGRFAHKGRTDTLWAGLAPGDALHHLARKVDQACVRAGLPPERRAYRPHVTLARLPRSAGAAPEIDGWLAVHAGLASPAFTMPHLILYESHLGGEGASYAPVMRWPLAPPAEPPQVMPGS</sequence>
<accession>A0A097EEZ5</accession>
<evidence type="ECO:0000313" key="4">
    <source>
        <dbReference type="Proteomes" id="UP000033200"/>
    </source>
</evidence>
<dbReference type="RefSeq" id="WP_038661114.1">
    <property type="nucleotide sequence ID" value="NZ_CP009571.1"/>
</dbReference>
<keyword evidence="3" id="KW-0436">Ligase</keyword>
<feature type="active site" description="Proton donor" evidence="2">
    <location>
        <position position="36"/>
    </location>
</feature>
<dbReference type="EC" id="3.1.4.58" evidence="2"/>
<keyword evidence="1 2" id="KW-0378">Hydrolase</keyword>
<dbReference type="InterPro" id="IPR004175">
    <property type="entry name" value="RNA_CPDase"/>
</dbReference>
<dbReference type="AlphaFoldDB" id="A0A097EEZ5"/>
<dbReference type="NCBIfam" id="TIGR02258">
    <property type="entry name" value="2_5_ligase"/>
    <property type="match status" value="1"/>
</dbReference>
<dbReference type="InterPro" id="IPR009097">
    <property type="entry name" value="Cyclic_Pdiesterase"/>
</dbReference>
<feature type="active site" description="Proton acceptor" evidence="2">
    <location>
        <position position="120"/>
    </location>
</feature>
<dbReference type="GO" id="GO:0016874">
    <property type="term" value="F:ligase activity"/>
    <property type="evidence" value="ECO:0007669"/>
    <property type="project" value="UniProtKB-KW"/>
</dbReference>
<dbReference type="PANTHER" id="PTHR35561">
    <property type="entry name" value="RNA 2',3'-CYCLIC PHOSPHODIESTERASE"/>
    <property type="match status" value="1"/>
</dbReference>
<feature type="short sequence motif" description="HXTX 2" evidence="2">
    <location>
        <begin position="120"/>
        <end position="123"/>
    </location>
</feature>
<dbReference type="HAMAP" id="MF_01940">
    <property type="entry name" value="RNA_CPDase"/>
    <property type="match status" value="1"/>
</dbReference>
<feature type="short sequence motif" description="HXTX 1" evidence="2">
    <location>
        <begin position="36"/>
        <end position="39"/>
    </location>
</feature>
<comment type="function">
    <text evidence="2">Hydrolyzes RNA 2',3'-cyclic phosphodiester to an RNA 2'-phosphomonoester.</text>
</comment>
<dbReference type="SUPFAM" id="SSF55144">
    <property type="entry name" value="LigT-like"/>
    <property type="match status" value="1"/>
</dbReference>
<dbReference type="Proteomes" id="UP000033200">
    <property type="component" value="Chromosome"/>
</dbReference>
<gene>
    <name evidence="3" type="ORF">MC45_06800</name>
</gene>
<organism evidence="3 4">
    <name type="scientific">Sphingomonas taxi</name>
    <dbReference type="NCBI Taxonomy" id="1549858"/>
    <lineage>
        <taxon>Bacteria</taxon>
        <taxon>Pseudomonadati</taxon>
        <taxon>Pseudomonadota</taxon>
        <taxon>Alphaproteobacteria</taxon>
        <taxon>Sphingomonadales</taxon>
        <taxon>Sphingomonadaceae</taxon>
        <taxon>Sphingomonas</taxon>
    </lineage>
</organism>
<evidence type="ECO:0000256" key="1">
    <source>
        <dbReference type="ARBA" id="ARBA00022801"/>
    </source>
</evidence>
<dbReference type="KEGG" id="stax:MC45_06800"/>
<dbReference type="PANTHER" id="PTHR35561:SF1">
    <property type="entry name" value="RNA 2',3'-CYCLIC PHOSPHODIESTERASE"/>
    <property type="match status" value="1"/>
</dbReference>
<dbReference type="Pfam" id="PF13563">
    <property type="entry name" value="2_5_RNA_ligase2"/>
    <property type="match status" value="1"/>
</dbReference>
<keyword evidence="4" id="KW-1185">Reference proteome</keyword>
<dbReference type="EMBL" id="CP009571">
    <property type="protein sequence ID" value="AIT06148.1"/>
    <property type="molecule type" value="Genomic_DNA"/>
</dbReference>
<evidence type="ECO:0000313" key="3">
    <source>
        <dbReference type="EMBL" id="AIT06148.1"/>
    </source>
</evidence>
<dbReference type="Gene3D" id="3.90.1140.10">
    <property type="entry name" value="Cyclic phosphodiesterase"/>
    <property type="match status" value="1"/>
</dbReference>
<evidence type="ECO:0000256" key="2">
    <source>
        <dbReference type="HAMAP-Rule" id="MF_01940"/>
    </source>
</evidence>
<dbReference type="HOGENOM" id="CLU_081251_0_0_5"/>